<dbReference type="HAMAP" id="MF_01401">
    <property type="entry name" value="MsrA"/>
    <property type="match status" value="1"/>
</dbReference>
<dbReference type="OrthoDB" id="4174719at2"/>
<evidence type="ECO:0000313" key="8">
    <source>
        <dbReference type="Proteomes" id="UP000295830"/>
    </source>
</evidence>
<comment type="similarity">
    <text evidence="4">Belongs to the MsrA Met sulfoxide reductase family.</text>
</comment>
<dbReference type="RefSeq" id="WP_133735715.1">
    <property type="nucleotide sequence ID" value="NZ_SOAX01000003.1"/>
</dbReference>
<dbReference type="Pfam" id="PF01625">
    <property type="entry name" value="PMSR"/>
    <property type="match status" value="1"/>
</dbReference>
<feature type="chain" id="PRO_5020573831" description="Peptide methionine sulfoxide reductase MsrA" evidence="5">
    <location>
        <begin position="21"/>
        <end position="198"/>
    </location>
</feature>
<dbReference type="PANTHER" id="PTHR43774:SF1">
    <property type="entry name" value="PEPTIDE METHIONINE SULFOXIDE REDUCTASE MSRA 2"/>
    <property type="match status" value="1"/>
</dbReference>
<dbReference type="GO" id="GO:0008113">
    <property type="term" value="F:peptide-methionine (S)-S-oxide reductase activity"/>
    <property type="evidence" value="ECO:0007669"/>
    <property type="project" value="UniProtKB-UniRule"/>
</dbReference>
<dbReference type="AlphaFoldDB" id="A0A4R7JSS4"/>
<dbReference type="Gene3D" id="3.30.1060.10">
    <property type="entry name" value="Peptide methionine sulphoxide reductase MsrA"/>
    <property type="match status" value="1"/>
</dbReference>
<accession>A0A4R7JSS4</accession>
<dbReference type="NCBIfam" id="TIGR00401">
    <property type="entry name" value="msrA"/>
    <property type="match status" value="1"/>
</dbReference>
<evidence type="ECO:0000259" key="6">
    <source>
        <dbReference type="Pfam" id="PF01625"/>
    </source>
</evidence>
<dbReference type="EMBL" id="SOAX01000003">
    <property type="protein sequence ID" value="TDT41342.1"/>
    <property type="molecule type" value="Genomic_DNA"/>
</dbReference>
<organism evidence="7 8">
    <name type="scientific">Halospina denitrificans</name>
    <dbReference type="NCBI Taxonomy" id="332522"/>
    <lineage>
        <taxon>Bacteria</taxon>
        <taxon>Pseudomonadati</taxon>
        <taxon>Pseudomonadota</taxon>
        <taxon>Gammaproteobacteria</taxon>
        <taxon>Halospina</taxon>
    </lineage>
</organism>
<dbReference type="PANTHER" id="PTHR43774">
    <property type="entry name" value="PEPTIDE METHIONINE SULFOXIDE REDUCTASE"/>
    <property type="match status" value="1"/>
</dbReference>
<dbReference type="InterPro" id="IPR002569">
    <property type="entry name" value="Met_Sox_Rdtase_MsrA_dom"/>
</dbReference>
<feature type="signal peptide" evidence="5">
    <location>
        <begin position="1"/>
        <end position="20"/>
    </location>
</feature>
<comment type="catalytic activity">
    <reaction evidence="2 4">
        <text>L-methionyl-[protein] + [thioredoxin]-disulfide + H2O = L-methionyl-(S)-S-oxide-[protein] + [thioredoxin]-dithiol</text>
        <dbReference type="Rhea" id="RHEA:14217"/>
        <dbReference type="Rhea" id="RHEA-COMP:10698"/>
        <dbReference type="Rhea" id="RHEA-COMP:10700"/>
        <dbReference type="Rhea" id="RHEA-COMP:12313"/>
        <dbReference type="Rhea" id="RHEA-COMP:12315"/>
        <dbReference type="ChEBI" id="CHEBI:15377"/>
        <dbReference type="ChEBI" id="CHEBI:16044"/>
        <dbReference type="ChEBI" id="CHEBI:29950"/>
        <dbReference type="ChEBI" id="CHEBI:44120"/>
        <dbReference type="ChEBI" id="CHEBI:50058"/>
        <dbReference type="EC" id="1.8.4.11"/>
    </reaction>
</comment>
<gene>
    <name evidence="4" type="primary">msrA</name>
    <name evidence="7" type="ORF">DES49_1425</name>
</gene>
<dbReference type="Proteomes" id="UP000295830">
    <property type="component" value="Unassembled WGS sequence"/>
</dbReference>
<keyword evidence="8" id="KW-1185">Reference proteome</keyword>
<evidence type="ECO:0000256" key="4">
    <source>
        <dbReference type="HAMAP-Rule" id="MF_01401"/>
    </source>
</evidence>
<keyword evidence="1 4" id="KW-0560">Oxidoreductase</keyword>
<feature type="active site" evidence="4">
    <location>
        <position position="36"/>
    </location>
</feature>
<dbReference type="GO" id="GO:0033744">
    <property type="term" value="F:L-methionine:thioredoxin-disulfide S-oxidoreductase activity"/>
    <property type="evidence" value="ECO:0007669"/>
    <property type="project" value="RHEA"/>
</dbReference>
<dbReference type="InterPro" id="IPR036509">
    <property type="entry name" value="Met_Sox_Rdtase_MsrA_sf"/>
</dbReference>
<evidence type="ECO:0000256" key="5">
    <source>
        <dbReference type="SAM" id="SignalP"/>
    </source>
</evidence>
<evidence type="ECO:0000256" key="2">
    <source>
        <dbReference type="ARBA" id="ARBA00047806"/>
    </source>
</evidence>
<comment type="catalytic activity">
    <reaction evidence="3 4">
        <text>[thioredoxin]-disulfide + L-methionine + H2O = L-methionine (S)-S-oxide + [thioredoxin]-dithiol</text>
        <dbReference type="Rhea" id="RHEA:19993"/>
        <dbReference type="Rhea" id="RHEA-COMP:10698"/>
        <dbReference type="Rhea" id="RHEA-COMP:10700"/>
        <dbReference type="ChEBI" id="CHEBI:15377"/>
        <dbReference type="ChEBI" id="CHEBI:29950"/>
        <dbReference type="ChEBI" id="CHEBI:50058"/>
        <dbReference type="ChEBI" id="CHEBI:57844"/>
        <dbReference type="ChEBI" id="CHEBI:58772"/>
        <dbReference type="EC" id="1.8.4.11"/>
    </reaction>
</comment>
<comment type="caution">
    <text evidence="7">The sequence shown here is derived from an EMBL/GenBank/DDBJ whole genome shotgun (WGS) entry which is preliminary data.</text>
</comment>
<evidence type="ECO:0000313" key="7">
    <source>
        <dbReference type="EMBL" id="TDT41342.1"/>
    </source>
</evidence>
<name>A0A4R7JSS4_9GAMM</name>
<dbReference type="SUPFAM" id="SSF55068">
    <property type="entry name" value="Peptide methionine sulfoxide reductase"/>
    <property type="match status" value="1"/>
</dbReference>
<evidence type="ECO:0000256" key="1">
    <source>
        <dbReference type="ARBA" id="ARBA00023002"/>
    </source>
</evidence>
<evidence type="ECO:0000256" key="3">
    <source>
        <dbReference type="ARBA" id="ARBA00048782"/>
    </source>
</evidence>
<sequence length="198" mass="22542">MRWFGAALVAVITLSAPVLAQSQDQDVETAIFAGGCFWCMEPPYDKLDGVLATTSGFSGGDIEDPSYEEVAGGNTKHIEVVQVRYNPDKVSYGKLLDVFWKNIDPFDDGGQFCDRGYQYTTAIFVNSEEQREAAEASKRELKGRFDQPIVTPIRNAKPFYAAKEYHQNYYEKRPLRYKFYRTSCGRDGRLDEVWGEDR</sequence>
<protein>
    <recommendedName>
        <fullName evidence="4">Peptide methionine sulfoxide reductase MsrA</fullName>
        <shortName evidence="4">Protein-methionine-S-oxide reductase</shortName>
        <ecNumber evidence="4">1.8.4.11</ecNumber>
    </recommendedName>
    <alternativeName>
        <fullName evidence="4">Peptide-methionine (S)-S-oxide reductase</fullName>
        <shortName evidence="4">Peptide Met(O) reductase</shortName>
    </alternativeName>
</protein>
<dbReference type="EC" id="1.8.4.11" evidence="4"/>
<reference evidence="7 8" key="1">
    <citation type="submission" date="2019-03" db="EMBL/GenBank/DDBJ databases">
        <title>Genomic Encyclopedia of Type Strains, Phase IV (KMG-IV): sequencing the most valuable type-strain genomes for metagenomic binning, comparative biology and taxonomic classification.</title>
        <authorList>
            <person name="Goeker M."/>
        </authorList>
    </citation>
    <scope>NUCLEOTIDE SEQUENCE [LARGE SCALE GENOMIC DNA]</scope>
    <source>
        <strain evidence="7 8">DSM 15505</strain>
    </source>
</reference>
<keyword evidence="5" id="KW-0732">Signal</keyword>
<feature type="domain" description="Peptide methionine sulphoxide reductase MsrA" evidence="6">
    <location>
        <begin position="29"/>
        <end position="178"/>
    </location>
</feature>
<comment type="function">
    <text evidence="4">Has an important function as a repair enzyme for proteins that have been inactivated by oxidation. Catalyzes the reversible oxidation-reduction of methionine sulfoxide in proteins to methionine.</text>
</comment>
<proteinExistence type="inferred from homology"/>